<accession>A0ABW4I5Q9</accession>
<gene>
    <name evidence="2" type="ORF">ACFSCW_11800</name>
</gene>
<evidence type="ECO:0000313" key="3">
    <source>
        <dbReference type="Proteomes" id="UP001597115"/>
    </source>
</evidence>
<evidence type="ECO:0000259" key="1">
    <source>
        <dbReference type="Pfam" id="PF07238"/>
    </source>
</evidence>
<dbReference type="EMBL" id="JBHUDY010000001">
    <property type="protein sequence ID" value="MFD1612485.1"/>
    <property type="molecule type" value="Genomic_DNA"/>
</dbReference>
<comment type="caution">
    <text evidence="2">The sequence shown here is derived from an EMBL/GenBank/DDBJ whole genome shotgun (WGS) entry which is preliminary data.</text>
</comment>
<evidence type="ECO:0000313" key="2">
    <source>
        <dbReference type="EMBL" id="MFD1612485.1"/>
    </source>
</evidence>
<keyword evidence="3" id="KW-1185">Reference proteome</keyword>
<organism evidence="2 3">
    <name type="scientific">Sphingomonas tabacisoli</name>
    <dbReference type="NCBI Taxonomy" id="2249466"/>
    <lineage>
        <taxon>Bacteria</taxon>
        <taxon>Pseudomonadati</taxon>
        <taxon>Pseudomonadota</taxon>
        <taxon>Alphaproteobacteria</taxon>
        <taxon>Sphingomonadales</taxon>
        <taxon>Sphingomonadaceae</taxon>
        <taxon>Sphingomonas</taxon>
    </lineage>
</organism>
<dbReference type="Proteomes" id="UP001597115">
    <property type="component" value="Unassembled WGS sequence"/>
</dbReference>
<proteinExistence type="predicted"/>
<dbReference type="Pfam" id="PF07238">
    <property type="entry name" value="PilZ"/>
    <property type="match status" value="2"/>
</dbReference>
<name>A0ABW4I5Q9_9SPHN</name>
<sequence length="205" mass="22807">MNNAVAPAYDLEEDYSERRTGERHISVLRVGRVIWDGNDQLCVVRNLSAGGLMFDCLYPPTIGQVVTLELRSDKQMIGTVRWVKGSAAGIAFDRPVNVEAILREERSSLLRVRPRAPRFVRRGTIKLIGEGEPIMGDIIDISIGGLSCRSEEPLMRGEPIVVVLEGVGATNAEVRWVKGDAAGIRFDKPLPWRAFQEWLDQAPRA</sequence>
<feature type="domain" description="PilZ" evidence="1">
    <location>
        <begin position="17"/>
        <end position="98"/>
    </location>
</feature>
<protein>
    <submittedName>
        <fullName evidence="2">PilZ domain-containing protein</fullName>
    </submittedName>
</protein>
<reference evidence="3" key="1">
    <citation type="journal article" date="2019" name="Int. J. Syst. Evol. Microbiol.">
        <title>The Global Catalogue of Microorganisms (GCM) 10K type strain sequencing project: providing services to taxonomists for standard genome sequencing and annotation.</title>
        <authorList>
            <consortium name="The Broad Institute Genomics Platform"/>
            <consortium name="The Broad Institute Genome Sequencing Center for Infectious Disease"/>
            <person name="Wu L."/>
            <person name="Ma J."/>
        </authorList>
    </citation>
    <scope>NUCLEOTIDE SEQUENCE [LARGE SCALE GENOMIC DNA]</scope>
    <source>
        <strain evidence="3">CGMCC 1.16275</strain>
    </source>
</reference>
<dbReference type="RefSeq" id="WP_380889408.1">
    <property type="nucleotide sequence ID" value="NZ_JBHUDY010000001.1"/>
</dbReference>
<dbReference type="SUPFAM" id="SSF141371">
    <property type="entry name" value="PilZ domain-like"/>
    <property type="match status" value="2"/>
</dbReference>
<dbReference type="InterPro" id="IPR009875">
    <property type="entry name" value="PilZ_domain"/>
</dbReference>
<feature type="domain" description="PilZ" evidence="1">
    <location>
        <begin position="115"/>
        <end position="189"/>
    </location>
</feature>